<feature type="compositionally biased region" description="Basic and acidic residues" evidence="2">
    <location>
        <begin position="1"/>
        <end position="13"/>
    </location>
</feature>
<feature type="domain" description="p-hydroxybenzoic acid efflux pump subunit AaeA-like beta-barrel" evidence="5">
    <location>
        <begin position="264"/>
        <end position="356"/>
    </location>
</feature>
<evidence type="ECO:0000256" key="3">
    <source>
        <dbReference type="SAM" id="Phobius"/>
    </source>
</evidence>
<reference evidence="7" key="1">
    <citation type="submission" date="2020-01" db="EMBL/GenBank/DDBJ databases">
        <title>Sphingomonas sp. strain CSW-10.</title>
        <authorList>
            <person name="Chen W.-M."/>
        </authorList>
    </citation>
    <scope>NUCLEOTIDE SEQUENCE [LARGE SCALE GENOMIC DNA]</scope>
    <source>
        <strain evidence="7">FSY-8</strain>
    </source>
</reference>
<dbReference type="InterPro" id="IPR058633">
    <property type="entry name" value="EmrA/FarA_HH"/>
</dbReference>
<evidence type="ECO:0000313" key="6">
    <source>
        <dbReference type="EMBL" id="NBC36733.1"/>
    </source>
</evidence>
<dbReference type="InterPro" id="IPR050739">
    <property type="entry name" value="MFP"/>
</dbReference>
<keyword evidence="3" id="KW-0472">Membrane</keyword>
<evidence type="ECO:0000256" key="1">
    <source>
        <dbReference type="ARBA" id="ARBA00004196"/>
    </source>
</evidence>
<feature type="transmembrane region" description="Helical" evidence="3">
    <location>
        <begin position="34"/>
        <end position="55"/>
    </location>
</feature>
<evidence type="ECO:0000313" key="7">
    <source>
        <dbReference type="Proteomes" id="UP000753724"/>
    </source>
</evidence>
<comment type="caution">
    <text evidence="6">The sequence shown here is derived from an EMBL/GenBank/DDBJ whole genome shotgun (WGS) entry which is preliminary data.</text>
</comment>
<dbReference type="Pfam" id="PF25963">
    <property type="entry name" value="Beta-barrel_AAEA"/>
    <property type="match status" value="1"/>
</dbReference>
<protein>
    <submittedName>
        <fullName evidence="6">HlyD family efflux transporter periplasmic adaptor subunit</fullName>
    </submittedName>
</protein>
<dbReference type="PANTHER" id="PTHR30386">
    <property type="entry name" value="MEMBRANE FUSION SUBUNIT OF EMRAB-TOLC MULTIDRUG EFFLUX PUMP"/>
    <property type="match status" value="1"/>
</dbReference>
<evidence type="ECO:0000256" key="2">
    <source>
        <dbReference type="SAM" id="MobiDB-lite"/>
    </source>
</evidence>
<dbReference type="InterPro" id="IPR058634">
    <property type="entry name" value="AaeA-lik-b-barrel"/>
</dbReference>
<comment type="subcellular location">
    <subcellularLocation>
        <location evidence="1">Cell envelope</location>
    </subcellularLocation>
</comment>
<evidence type="ECO:0000259" key="4">
    <source>
        <dbReference type="Pfam" id="PF25885"/>
    </source>
</evidence>
<dbReference type="SUPFAM" id="SSF111369">
    <property type="entry name" value="HlyD-like secretion proteins"/>
    <property type="match status" value="1"/>
</dbReference>
<keyword evidence="3" id="KW-0812">Transmembrane</keyword>
<sequence>MNDHASHPDRERSTPLSDLDTAARSSARATRKKALLLLGGAVVLGLAAWGGHAWMTADTHEGTDDAYVTGNIVQVTAREGGTVIAVHAEGTQQVNAGAPLVDLDPALADAGVAAAEAELARAVRGVRQGFSRIDTADAEIAEAQSRLSAAQNDLSRRQPAVAAGAVSGEEAAHASDAVRAATAALALARSHRVEAESAVAGTGIAGNPQVMAAVAALRRAAILRARMHITAPVAGVVANRAVQMGQQVAPGTPLMAVVPLNKVWVEANFRETQLAHIRIGQAVTLHSDAYGDDVTFHGRVIGMNAGSGSAFALLPAQNASGNWIKIVQRVPVRIALDPAELNANPLRLGLSMTVDVDTRDHAGAPVMSKAAQIQPAQPLDTVSPEVEARINAIIAANSGGRVR</sequence>
<organism evidence="6 7">
    <name type="scientific">Novosphingobium ovatum</name>
    <dbReference type="NCBI Taxonomy" id="1908523"/>
    <lineage>
        <taxon>Bacteria</taxon>
        <taxon>Pseudomonadati</taxon>
        <taxon>Pseudomonadota</taxon>
        <taxon>Alphaproteobacteria</taxon>
        <taxon>Sphingomonadales</taxon>
        <taxon>Sphingomonadaceae</taxon>
        <taxon>Novosphingobium</taxon>
    </lineage>
</organism>
<accession>A0ABW9XDV9</accession>
<name>A0ABW9XDV9_9SPHN</name>
<dbReference type="Gene3D" id="2.40.30.170">
    <property type="match status" value="1"/>
</dbReference>
<feature type="domain" description="Multidrug export protein EmrA/FarA alpha-helical hairpin" evidence="4">
    <location>
        <begin position="111"/>
        <end position="225"/>
    </location>
</feature>
<keyword evidence="3" id="KW-1133">Transmembrane helix</keyword>
<dbReference type="EMBL" id="JAAAPO010000003">
    <property type="protein sequence ID" value="NBC36733.1"/>
    <property type="molecule type" value="Genomic_DNA"/>
</dbReference>
<gene>
    <name evidence="6" type="ORF">GTZ99_09200</name>
</gene>
<keyword evidence="7" id="KW-1185">Reference proteome</keyword>
<dbReference type="Pfam" id="PF25885">
    <property type="entry name" value="HH_EMRA"/>
    <property type="match status" value="1"/>
</dbReference>
<dbReference type="PANTHER" id="PTHR30386:SF19">
    <property type="entry name" value="MULTIDRUG EXPORT PROTEIN EMRA-RELATED"/>
    <property type="match status" value="1"/>
</dbReference>
<feature type="region of interest" description="Disordered" evidence="2">
    <location>
        <begin position="1"/>
        <end position="24"/>
    </location>
</feature>
<proteinExistence type="predicted"/>
<dbReference type="Proteomes" id="UP000753724">
    <property type="component" value="Unassembled WGS sequence"/>
</dbReference>
<evidence type="ECO:0000259" key="5">
    <source>
        <dbReference type="Pfam" id="PF25963"/>
    </source>
</evidence>
<dbReference type="Gene3D" id="2.40.50.100">
    <property type="match status" value="1"/>
</dbReference>
<dbReference type="RefSeq" id="WP_161718084.1">
    <property type="nucleotide sequence ID" value="NZ_JAAAPO010000003.1"/>
</dbReference>